<feature type="transmembrane region" description="Helical" evidence="2">
    <location>
        <begin position="226"/>
        <end position="247"/>
    </location>
</feature>
<keyword evidence="2" id="KW-1133">Transmembrane helix</keyword>
<evidence type="ECO:0000313" key="4">
    <source>
        <dbReference type="Proteomes" id="UP000001861"/>
    </source>
</evidence>
<comment type="caution">
    <text evidence="3">The sequence shown here is derived from an EMBL/GenBank/DDBJ whole genome shotgun (WGS) entry which is preliminary data.</text>
</comment>
<feature type="transmembrane region" description="Helical" evidence="2">
    <location>
        <begin position="27"/>
        <end position="48"/>
    </location>
</feature>
<keyword evidence="4" id="KW-1185">Reference proteome</keyword>
<accession>A8P4T1</accession>
<feature type="region of interest" description="Disordered" evidence="1">
    <location>
        <begin position="313"/>
        <end position="332"/>
    </location>
</feature>
<name>A8P4T1_COPC7</name>
<evidence type="ECO:0000256" key="1">
    <source>
        <dbReference type="SAM" id="MobiDB-lite"/>
    </source>
</evidence>
<dbReference type="OrthoDB" id="3354175at2759"/>
<feature type="transmembrane region" description="Helical" evidence="2">
    <location>
        <begin position="60"/>
        <end position="88"/>
    </location>
</feature>
<dbReference type="HOGENOM" id="CLU_044614_4_0_1"/>
<evidence type="ECO:0008006" key="5">
    <source>
        <dbReference type="Google" id="ProtNLM"/>
    </source>
</evidence>
<dbReference type="GeneID" id="6015399"/>
<feature type="transmembrane region" description="Helical" evidence="2">
    <location>
        <begin position="183"/>
        <end position="205"/>
    </location>
</feature>
<keyword evidence="2" id="KW-0472">Membrane</keyword>
<feature type="transmembrane region" description="Helical" evidence="2">
    <location>
        <begin position="108"/>
        <end position="129"/>
    </location>
</feature>
<keyword evidence="2" id="KW-0812">Transmembrane</keyword>
<proteinExistence type="predicted"/>
<organism evidence="3 4">
    <name type="scientific">Coprinopsis cinerea (strain Okayama-7 / 130 / ATCC MYA-4618 / FGSC 9003)</name>
    <name type="common">Inky cap fungus</name>
    <name type="synonym">Hormographiella aspergillata</name>
    <dbReference type="NCBI Taxonomy" id="240176"/>
    <lineage>
        <taxon>Eukaryota</taxon>
        <taxon>Fungi</taxon>
        <taxon>Dikarya</taxon>
        <taxon>Basidiomycota</taxon>
        <taxon>Agaricomycotina</taxon>
        <taxon>Agaricomycetes</taxon>
        <taxon>Agaricomycetidae</taxon>
        <taxon>Agaricales</taxon>
        <taxon>Agaricineae</taxon>
        <taxon>Psathyrellaceae</taxon>
        <taxon>Coprinopsis</taxon>
    </lineage>
</organism>
<dbReference type="InParanoid" id="A8P4T1"/>
<protein>
    <recommendedName>
        <fullName evidence="5">G protein-coupled receptor</fullName>
    </recommendedName>
</protein>
<evidence type="ECO:0000256" key="2">
    <source>
        <dbReference type="SAM" id="Phobius"/>
    </source>
</evidence>
<dbReference type="VEuPathDB" id="FungiDB:CC1G_08969"/>
<dbReference type="EMBL" id="AACS02000011">
    <property type="protein sequence ID" value="EAU83032.2"/>
    <property type="molecule type" value="Genomic_DNA"/>
</dbReference>
<dbReference type="Proteomes" id="UP000001861">
    <property type="component" value="Unassembled WGS sequence"/>
</dbReference>
<dbReference type="AlphaFoldDB" id="A8P4T1"/>
<gene>
    <name evidence="3" type="ORF">CC1G_08969</name>
</gene>
<dbReference type="RefSeq" id="XP_001838805.2">
    <property type="nucleotide sequence ID" value="XM_001838753.2"/>
</dbReference>
<evidence type="ECO:0000313" key="3">
    <source>
        <dbReference type="EMBL" id="EAU83032.2"/>
    </source>
</evidence>
<dbReference type="KEGG" id="cci:CC1G_08969"/>
<feature type="transmembrane region" description="Helical" evidence="2">
    <location>
        <begin position="141"/>
        <end position="163"/>
    </location>
</feature>
<sequence length="381" mass="42085">MSGQPVSMEIVERTAFVSASLLYSKPLISLFITGMQAVLCIYGLSCFIQTSPEKRKGRLPYILLSFAILALSGASVGMDLSLVFWDLYYSGPGMDYVRTRQMLHNIELRIANLVFTYGYVVLGDGLLLYRCYIIWTGFPWIPIAPTLIYLGFIGLTIANITRHALRTALSSQPQILISIRIEFAYTFLTAGFNILTTSLIAFRLIRARRSFAEALPGRNTRVYSTAARILIESAVPLALLGFCAAAAGVANWVHLSVARKTGNNPNLNFAIVVEAFNSLYFSFARITVHGPFEQALSPQMIIFRVTTGRSFTREDNEKRKSTLNPESRPLSQPLAFNVGQESHVSSESTGRVLVVESIKLGGAQEKEACEDEERINGSNGV</sequence>
<reference evidence="3 4" key="1">
    <citation type="journal article" date="2010" name="Proc. Natl. Acad. Sci. U.S.A.">
        <title>Insights into evolution of multicellular fungi from the assembled chromosomes of the mushroom Coprinopsis cinerea (Coprinus cinereus).</title>
        <authorList>
            <person name="Stajich J.E."/>
            <person name="Wilke S.K."/>
            <person name="Ahren D."/>
            <person name="Au C.H."/>
            <person name="Birren B.W."/>
            <person name="Borodovsky M."/>
            <person name="Burns C."/>
            <person name="Canback B."/>
            <person name="Casselton L.A."/>
            <person name="Cheng C.K."/>
            <person name="Deng J."/>
            <person name="Dietrich F.S."/>
            <person name="Fargo D.C."/>
            <person name="Farman M.L."/>
            <person name="Gathman A.C."/>
            <person name="Goldberg J."/>
            <person name="Guigo R."/>
            <person name="Hoegger P.J."/>
            <person name="Hooker J.B."/>
            <person name="Huggins A."/>
            <person name="James T.Y."/>
            <person name="Kamada T."/>
            <person name="Kilaru S."/>
            <person name="Kodira C."/>
            <person name="Kues U."/>
            <person name="Kupfer D."/>
            <person name="Kwan H.S."/>
            <person name="Lomsadze A."/>
            <person name="Li W."/>
            <person name="Lilly W.W."/>
            <person name="Ma L.J."/>
            <person name="Mackey A.J."/>
            <person name="Manning G."/>
            <person name="Martin F."/>
            <person name="Muraguchi H."/>
            <person name="Natvig D.O."/>
            <person name="Palmerini H."/>
            <person name="Ramesh M.A."/>
            <person name="Rehmeyer C.J."/>
            <person name="Roe B.A."/>
            <person name="Shenoy N."/>
            <person name="Stanke M."/>
            <person name="Ter-Hovhannisyan V."/>
            <person name="Tunlid A."/>
            <person name="Velagapudi R."/>
            <person name="Vision T.J."/>
            <person name="Zeng Q."/>
            <person name="Zolan M.E."/>
            <person name="Pukkila P.J."/>
        </authorList>
    </citation>
    <scope>NUCLEOTIDE SEQUENCE [LARGE SCALE GENOMIC DNA]</scope>
    <source>
        <strain evidence="4">Okayama-7 / 130 / ATCC MYA-4618 / FGSC 9003</strain>
    </source>
</reference>